<proteinExistence type="predicted"/>
<keyword evidence="2" id="KW-1185">Reference proteome</keyword>
<reference evidence="1 2" key="2">
    <citation type="submission" date="2016-08" db="EMBL/GenBank/DDBJ databases">
        <title>Pervasive Adenine N6-methylation of Active Genes in Fungi.</title>
        <authorList>
            <consortium name="DOE Joint Genome Institute"/>
            <person name="Mondo S.J."/>
            <person name="Dannebaum R.O."/>
            <person name="Kuo R.C."/>
            <person name="Labutti K."/>
            <person name="Haridas S."/>
            <person name="Kuo A."/>
            <person name="Salamov A."/>
            <person name="Ahrendt S.R."/>
            <person name="Lipzen A."/>
            <person name="Sullivan W."/>
            <person name="Andreopoulos W.B."/>
            <person name="Clum A."/>
            <person name="Lindquist E."/>
            <person name="Daum C."/>
            <person name="Ramamoorthy G.K."/>
            <person name="Gryganskyi A."/>
            <person name="Culley D."/>
            <person name="Magnuson J.K."/>
            <person name="James T.Y."/>
            <person name="O'Malley M.A."/>
            <person name="Stajich J.E."/>
            <person name="Spatafora J.W."/>
            <person name="Visel A."/>
            <person name="Grigoriev I.V."/>
        </authorList>
    </citation>
    <scope>NUCLEOTIDE SEQUENCE [LARGE SCALE GENOMIC DNA]</scope>
    <source>
        <strain evidence="1 2">S4</strain>
    </source>
</reference>
<organism evidence="1 2">
    <name type="scientific">Anaeromyces robustus</name>
    <dbReference type="NCBI Taxonomy" id="1754192"/>
    <lineage>
        <taxon>Eukaryota</taxon>
        <taxon>Fungi</taxon>
        <taxon>Fungi incertae sedis</taxon>
        <taxon>Chytridiomycota</taxon>
        <taxon>Chytridiomycota incertae sedis</taxon>
        <taxon>Neocallimastigomycetes</taxon>
        <taxon>Neocallimastigales</taxon>
        <taxon>Neocallimastigaceae</taxon>
        <taxon>Anaeromyces</taxon>
    </lineage>
</organism>
<name>A0A1Y1XNK3_9FUNG</name>
<dbReference type="Proteomes" id="UP000193944">
    <property type="component" value="Unassembled WGS sequence"/>
</dbReference>
<evidence type="ECO:0000313" key="2">
    <source>
        <dbReference type="Proteomes" id="UP000193944"/>
    </source>
</evidence>
<gene>
    <name evidence="1" type="ORF">BCR32DRAFT_274636</name>
</gene>
<protein>
    <submittedName>
        <fullName evidence="1">Uncharacterized protein</fullName>
    </submittedName>
</protein>
<evidence type="ECO:0000313" key="1">
    <source>
        <dbReference type="EMBL" id="ORX87328.1"/>
    </source>
</evidence>
<accession>A0A1Y1XNK3</accession>
<reference evidence="1 2" key="1">
    <citation type="submission" date="2016-08" db="EMBL/GenBank/DDBJ databases">
        <title>A Parts List for Fungal Cellulosomes Revealed by Comparative Genomics.</title>
        <authorList>
            <consortium name="DOE Joint Genome Institute"/>
            <person name="Haitjema C.H."/>
            <person name="Gilmore S.P."/>
            <person name="Henske J.K."/>
            <person name="Solomon K.V."/>
            <person name="De Groot R."/>
            <person name="Kuo A."/>
            <person name="Mondo S.J."/>
            <person name="Salamov A.A."/>
            <person name="Labutti K."/>
            <person name="Zhao Z."/>
            <person name="Chiniquy J."/>
            <person name="Barry K."/>
            <person name="Brewer H.M."/>
            <person name="Purvine S.O."/>
            <person name="Wright A.T."/>
            <person name="Boxma B."/>
            <person name="Van Alen T."/>
            <person name="Hackstein J.H."/>
            <person name="Baker S.E."/>
            <person name="Grigoriev I.V."/>
            <person name="O'Malley M.A."/>
        </authorList>
    </citation>
    <scope>NUCLEOTIDE SEQUENCE [LARGE SCALE GENOMIC DNA]</scope>
    <source>
        <strain evidence="1 2">S4</strain>
    </source>
</reference>
<dbReference type="EMBL" id="MCFG01000010">
    <property type="protein sequence ID" value="ORX87328.1"/>
    <property type="molecule type" value="Genomic_DNA"/>
</dbReference>
<sequence>MVSLIANAVKIPVLASGGNLDKGLVSLTGNASLISSIDSYVRNFYKNLLLKMILSSNVIIDNYKSKNFTNFINEVYKNFSNDIFSSYKSLPETSGHITYDELNIFNYIVEMLKVDECNFE</sequence>
<comment type="caution">
    <text evidence="1">The sequence shown here is derived from an EMBL/GenBank/DDBJ whole genome shotgun (WGS) entry which is preliminary data.</text>
</comment>
<dbReference type="AlphaFoldDB" id="A0A1Y1XNK3"/>